<evidence type="ECO:0000313" key="1">
    <source>
        <dbReference type="EMBL" id="CAG5076541.1"/>
    </source>
</evidence>
<dbReference type="NCBIfam" id="TIGR01200">
    <property type="entry name" value="GLPGLI"/>
    <property type="match status" value="1"/>
</dbReference>
<proteinExistence type="predicted"/>
<keyword evidence="2" id="KW-1185">Reference proteome</keyword>
<dbReference type="KEGG" id="ptan:CRYO30217_00133"/>
<dbReference type="AlphaFoldDB" id="A0A916JJR9"/>
<evidence type="ECO:0000313" key="2">
    <source>
        <dbReference type="Proteomes" id="UP000683507"/>
    </source>
</evidence>
<organism evidence="1 2">
    <name type="scientific">Parvicella tangerina</name>
    <dbReference type="NCBI Taxonomy" id="2829795"/>
    <lineage>
        <taxon>Bacteria</taxon>
        <taxon>Pseudomonadati</taxon>
        <taxon>Bacteroidota</taxon>
        <taxon>Flavobacteriia</taxon>
        <taxon>Flavobacteriales</taxon>
        <taxon>Parvicellaceae</taxon>
        <taxon>Parvicella</taxon>
    </lineage>
</organism>
<accession>A0A916JJR9</accession>
<dbReference type="Pfam" id="PF09697">
    <property type="entry name" value="Porph_ging"/>
    <property type="match status" value="1"/>
</dbReference>
<sequence>MRTTCLRINILVFLLIGGLGFTDGYTQYREGKIVFQRKTNLYKRFGERAKDWIKEKDKVKVEFFELTFTDSLSAWKNVPSEVPDPMSWGTSRHEVYRNFNDPTYYSIRDLWGDKVHVEDTLPNRQWKITDSKRNIAGFSCRKAFWEVNDSLTIYAWYCDEIIPSIGPERFYGLPGAILGLASEDGGVVYFAQEVKFYQPKAEEFEFKRSKKVQSMDKTREELELVMSRSKWGNPDVSYYFIW</sequence>
<dbReference type="EMBL" id="OU015584">
    <property type="protein sequence ID" value="CAG5076541.1"/>
    <property type="molecule type" value="Genomic_DNA"/>
</dbReference>
<dbReference type="RefSeq" id="WP_258540378.1">
    <property type="nucleotide sequence ID" value="NZ_OU015584.1"/>
</dbReference>
<name>A0A916JJR9_9FLAO</name>
<protein>
    <recommendedName>
        <fullName evidence="3">GLPGLI family protein</fullName>
    </recommendedName>
</protein>
<dbReference type="InterPro" id="IPR005901">
    <property type="entry name" value="GLPGLI"/>
</dbReference>
<reference evidence="1" key="1">
    <citation type="submission" date="2021-04" db="EMBL/GenBank/DDBJ databases">
        <authorList>
            <person name="Rodrigo-Torres L."/>
            <person name="Arahal R. D."/>
            <person name="Lucena T."/>
        </authorList>
    </citation>
    <scope>NUCLEOTIDE SEQUENCE</scope>
    <source>
        <strain evidence="1">AS29M-1</strain>
    </source>
</reference>
<dbReference type="Proteomes" id="UP000683507">
    <property type="component" value="Chromosome"/>
</dbReference>
<evidence type="ECO:0008006" key="3">
    <source>
        <dbReference type="Google" id="ProtNLM"/>
    </source>
</evidence>
<gene>
    <name evidence="1" type="ORF">CRYO30217_00133</name>
</gene>